<dbReference type="SUPFAM" id="SSF52210">
    <property type="entry name" value="Succinyl-CoA synthetase domains"/>
    <property type="match status" value="2"/>
</dbReference>
<dbReference type="Pfam" id="PF13607">
    <property type="entry name" value="Succ_CoA_lig"/>
    <property type="match status" value="1"/>
</dbReference>
<dbReference type="InterPro" id="IPR016102">
    <property type="entry name" value="Succinyl-CoA_synth-like"/>
</dbReference>
<dbReference type="Gene3D" id="3.30.1490.20">
    <property type="entry name" value="ATP-grasp fold, A domain"/>
    <property type="match status" value="1"/>
</dbReference>
<dbReference type="EC" id="6.2.1.34" evidence="3"/>
<name>A0A9N8S028_9BURK</name>
<organism evidence="3 4">
    <name type="scientific">Paraburkholderia saeva</name>
    <dbReference type="NCBI Taxonomy" id="2777537"/>
    <lineage>
        <taxon>Bacteria</taxon>
        <taxon>Pseudomonadati</taxon>
        <taxon>Pseudomonadota</taxon>
        <taxon>Betaproteobacteria</taxon>
        <taxon>Burkholderiales</taxon>
        <taxon>Burkholderiaceae</taxon>
        <taxon>Paraburkholderia</taxon>
    </lineage>
</organism>
<keyword evidence="3" id="KW-0436">Ligase</keyword>
<dbReference type="GO" id="GO:0050563">
    <property type="term" value="F:trans-feruloyl-CoA synthase activity"/>
    <property type="evidence" value="ECO:0007669"/>
    <property type="project" value="UniProtKB-EC"/>
</dbReference>
<dbReference type="EMBL" id="CAJQZC010000008">
    <property type="protein sequence ID" value="CAG4911387.1"/>
    <property type="molecule type" value="Genomic_DNA"/>
</dbReference>
<dbReference type="SMART" id="SM00881">
    <property type="entry name" value="CoA_binding"/>
    <property type="match status" value="1"/>
</dbReference>
<dbReference type="InterPro" id="IPR003781">
    <property type="entry name" value="CoA-bd"/>
</dbReference>
<dbReference type="SUPFAM" id="SSF56059">
    <property type="entry name" value="Glutathione synthetase ATP-binding domain-like"/>
    <property type="match status" value="1"/>
</dbReference>
<accession>A0A9N8S028</accession>
<dbReference type="InterPro" id="IPR013815">
    <property type="entry name" value="ATP_grasp_subdomain_1"/>
</dbReference>
<evidence type="ECO:0000313" key="3">
    <source>
        <dbReference type="EMBL" id="CAG4911387.1"/>
    </source>
</evidence>
<dbReference type="Pfam" id="PF13549">
    <property type="entry name" value="ATP-grasp_5"/>
    <property type="match status" value="1"/>
</dbReference>
<evidence type="ECO:0000313" key="4">
    <source>
        <dbReference type="Proteomes" id="UP000789704"/>
    </source>
</evidence>
<keyword evidence="4" id="KW-1185">Reference proteome</keyword>
<dbReference type="Proteomes" id="UP000789704">
    <property type="component" value="Unassembled WGS sequence"/>
</dbReference>
<dbReference type="PANTHER" id="PTHR42793:SF4">
    <property type="entry name" value="BLL6376 PROTEIN"/>
    <property type="match status" value="1"/>
</dbReference>
<gene>
    <name evidence="3" type="primary">FCS1</name>
    <name evidence="3" type="ORF">LMG31841_04060</name>
</gene>
<dbReference type="GO" id="GO:0005524">
    <property type="term" value="F:ATP binding"/>
    <property type="evidence" value="ECO:0007669"/>
    <property type="project" value="InterPro"/>
</dbReference>
<dbReference type="AlphaFoldDB" id="A0A9N8S028"/>
<dbReference type="InterPro" id="IPR032875">
    <property type="entry name" value="Succ_CoA_lig_flav_dom"/>
</dbReference>
<comment type="similarity">
    <text evidence="1">In the N-terminal section; belongs to the acetate CoA ligase alpha subunit family.</text>
</comment>
<dbReference type="RefSeq" id="WP_228880680.1">
    <property type="nucleotide sequence ID" value="NZ_CAJQZC010000008.1"/>
</dbReference>
<feature type="domain" description="CoA-binding" evidence="2">
    <location>
        <begin position="14"/>
        <end position="109"/>
    </location>
</feature>
<dbReference type="PANTHER" id="PTHR42793">
    <property type="entry name" value="COA BINDING DOMAIN CONTAINING PROTEIN"/>
    <property type="match status" value="1"/>
</dbReference>
<comment type="caution">
    <text evidence="3">The sequence shown here is derived from an EMBL/GenBank/DDBJ whole genome shotgun (WGS) entry which is preliminary data.</text>
</comment>
<dbReference type="Gene3D" id="3.40.50.261">
    <property type="entry name" value="Succinyl-CoA synthetase domains"/>
    <property type="match status" value="2"/>
</dbReference>
<dbReference type="Pfam" id="PF13380">
    <property type="entry name" value="CoA_binding_2"/>
    <property type="match status" value="1"/>
</dbReference>
<reference evidence="3" key="1">
    <citation type="submission" date="2021-04" db="EMBL/GenBank/DDBJ databases">
        <authorList>
            <person name="Vanwijnsberghe S."/>
        </authorList>
    </citation>
    <scope>NUCLEOTIDE SEQUENCE</scope>
    <source>
        <strain evidence="3">LMG 31841</strain>
    </source>
</reference>
<proteinExistence type="inferred from homology"/>
<dbReference type="Gene3D" id="3.40.50.720">
    <property type="entry name" value="NAD(P)-binding Rossmann-like Domain"/>
    <property type="match status" value="1"/>
</dbReference>
<evidence type="ECO:0000259" key="2">
    <source>
        <dbReference type="SMART" id="SM00881"/>
    </source>
</evidence>
<dbReference type="InterPro" id="IPR036291">
    <property type="entry name" value="NAD(P)-bd_dom_sf"/>
</dbReference>
<protein>
    <submittedName>
        <fullName evidence="3">Trans-feruloyl-CoA synthase FCS1</fullName>
        <ecNumber evidence="3">6.2.1.34</ecNumber>
    </submittedName>
</protein>
<sequence>MPLSSREHAALDALFNPASIAVVGASSNPEKIGGLPVEYLLSQRYPGAIYPVNPKQDRIQGLQAWPSLRAVGAPIDMAICAVPASGVMSAVEDAVAAGVRSIVMFSSGFAETGDEGRRAQNNLRALVEESGIRLLGPNCLGFVNNHQRVFATFTPALKIAAPLRGNIGLISQSGAFGIFALMLAQRRGLGVSHFVSTGNEADIELADALAWQALDPATSVILCYLEGARNGDRLCAALDLARAQRKPVVMCKVGRTTQGAAAAASHTASLAGCDEIYDAVLRQYGVYRADDIHELFDIGYACSVAPMPASDALGIVSISGGAGVLMVDEAHRLGLSVPTLPQAAQQVILERVPFASAVNPVDITGQVLNDTALLGDAVDTMLAHGSYDALVSFQAVTGISTQHRPLVTDLWARVRAAHPDLTVAVVSIFDEANRDFLEAQRCLTFEEPAAAVRAIAALHRFRKHFDRVSAPIALPEPVVLQGERLDEAAALQRLAAAGIPVVQSRAVSTAGEAAEAAFATGFPVALKVLSADIAHKSDVGGVALHLADEQAVRAAFARVTENAARAVPGARIEGALVAPMIANGVECILGVTRDPVFGPVVMFGLGGILVEVLKDVTFRRAPFDLAEAHQMIREIRGWPVLGGVRGQPAVDVDAIAGALAALSRFAAANVDTIESIDINPFIARPHGQPACAVDALIVARTARADA</sequence>
<dbReference type="FunFam" id="3.30.1490.20:FF:000020">
    <property type="entry name" value="Protein lysine acetyltransferase"/>
    <property type="match status" value="1"/>
</dbReference>
<dbReference type="SUPFAM" id="SSF51735">
    <property type="entry name" value="NAD(P)-binding Rossmann-fold domains"/>
    <property type="match status" value="1"/>
</dbReference>
<dbReference type="Gene3D" id="3.30.470.20">
    <property type="entry name" value="ATP-grasp fold, B domain"/>
    <property type="match status" value="1"/>
</dbReference>
<evidence type="ECO:0000256" key="1">
    <source>
        <dbReference type="ARBA" id="ARBA00060888"/>
    </source>
</evidence>